<dbReference type="AlphaFoldDB" id="A0A1L9QNS1"/>
<dbReference type="Gene3D" id="1.10.10.2910">
    <property type="match status" value="1"/>
</dbReference>
<evidence type="ECO:0000313" key="2">
    <source>
        <dbReference type="EMBL" id="OJJ24333.1"/>
    </source>
</evidence>
<reference evidence="2" key="1">
    <citation type="submission" date="2016-10" db="EMBL/GenBank/DDBJ databases">
        <title>CRISPR-Cas defence system in Roseofilum reptotaenium: evidence of a bacteriophage-cyanobacterium arms race in the coral black band disease.</title>
        <authorList>
            <person name="Buerger P."/>
            <person name="Wood-Charlson E.M."/>
            <person name="Weynberg K.D."/>
            <person name="Willis B."/>
            <person name="Van Oppen M.J."/>
        </authorList>
    </citation>
    <scope>NUCLEOTIDE SEQUENCE [LARGE SCALE GENOMIC DNA]</scope>
    <source>
        <strain evidence="2">AO1-A</strain>
    </source>
</reference>
<evidence type="ECO:0000313" key="3">
    <source>
        <dbReference type="Proteomes" id="UP000183940"/>
    </source>
</evidence>
<gene>
    <name evidence="2" type="ORF">BI308_17260</name>
</gene>
<name>A0A1L9QNS1_9CYAN</name>
<evidence type="ECO:0000259" key="1">
    <source>
        <dbReference type="Pfam" id="PF06114"/>
    </source>
</evidence>
<feature type="domain" description="IrrE N-terminal-like" evidence="1">
    <location>
        <begin position="169"/>
        <end position="299"/>
    </location>
</feature>
<keyword evidence="3" id="KW-1185">Reference proteome</keyword>
<dbReference type="PANTHER" id="PTHR43236:SF2">
    <property type="entry name" value="BLL0069 PROTEIN"/>
    <property type="match status" value="1"/>
</dbReference>
<sequence>MSAKVTIAPEVLEWVRQRAGLDLDDLVTEFPKLKEWQQGEGDPTFTFKQLEKLAQKTHVPLGMLFLSTPPEEKLPIKDFRTLPGASLNRPSPDLLETIYTCQRRQDWYRNYLQSQEAEGAKAYVGSVTLKDDIAQVAAQIREAIGLSLEERKKMKDWEETWRVFIDKVERLGILVMVNGVVGNNTRRKLNPEEFRGFALVDPIAPLIFINGADTKAAQMFTLAHELAHVWLGEEGVSNVQISEVPGQKTIESWCNKVAAEILVPLSLFRGEYQNNEELMTEVKRLAKTYKVSSLVSLRRVYDLGIIDSKTLSENYIKELGILKKKNSNQDPTKKGGGNYYSNLNRKLGKRFFKAVVTNTLEEGTTFQEAFRVLDVSAPTFDRVAQSLRPD</sequence>
<dbReference type="PANTHER" id="PTHR43236">
    <property type="entry name" value="ANTITOXIN HIGA1"/>
    <property type="match status" value="1"/>
</dbReference>
<dbReference type="Proteomes" id="UP000183940">
    <property type="component" value="Unassembled WGS sequence"/>
</dbReference>
<dbReference type="InterPro" id="IPR052345">
    <property type="entry name" value="Rad_response_metalloprotease"/>
</dbReference>
<comment type="caution">
    <text evidence="2">The sequence shown here is derived from an EMBL/GenBank/DDBJ whole genome shotgun (WGS) entry which is preliminary data.</text>
</comment>
<protein>
    <recommendedName>
        <fullName evidence="1">IrrE N-terminal-like domain-containing protein</fullName>
    </recommendedName>
</protein>
<proteinExistence type="predicted"/>
<dbReference type="Pfam" id="PF06114">
    <property type="entry name" value="Peptidase_M78"/>
    <property type="match status" value="1"/>
</dbReference>
<organism evidence="2 3">
    <name type="scientific">Roseofilum reptotaenium AO1-A</name>
    <dbReference type="NCBI Taxonomy" id="1925591"/>
    <lineage>
        <taxon>Bacteria</taxon>
        <taxon>Bacillati</taxon>
        <taxon>Cyanobacteriota</taxon>
        <taxon>Cyanophyceae</taxon>
        <taxon>Desertifilales</taxon>
        <taxon>Desertifilaceae</taxon>
        <taxon>Roseofilum</taxon>
    </lineage>
</organism>
<accession>A0A1L9QNS1</accession>
<dbReference type="EMBL" id="MLAW01000033">
    <property type="protein sequence ID" value="OJJ24333.1"/>
    <property type="molecule type" value="Genomic_DNA"/>
</dbReference>
<dbReference type="InterPro" id="IPR010359">
    <property type="entry name" value="IrrE_HExxH"/>
</dbReference>